<feature type="domain" description="Amine oxidase" evidence="1">
    <location>
        <begin position="12"/>
        <end position="377"/>
    </location>
</feature>
<reference evidence="2" key="1">
    <citation type="submission" date="2014-06" db="EMBL/GenBank/DDBJ databases">
        <title>Key roles for freshwater Actinobacteria revealed by deep metagenomic sequencing.</title>
        <authorList>
            <person name="Ghai R."/>
            <person name="Mizuno C.M."/>
            <person name="Picazo A."/>
            <person name="Camacho A."/>
            <person name="Rodriguez-Valera F."/>
        </authorList>
    </citation>
    <scope>NUCLEOTIDE SEQUENCE</scope>
</reference>
<proteinExistence type="predicted"/>
<dbReference type="PANTHER" id="PTHR42841">
    <property type="entry name" value="AMINE OXIDASE"/>
    <property type="match status" value="1"/>
</dbReference>
<dbReference type="GO" id="GO:0016491">
    <property type="term" value="F:oxidoreductase activity"/>
    <property type="evidence" value="ECO:0007669"/>
    <property type="project" value="InterPro"/>
</dbReference>
<dbReference type="InterPro" id="IPR036188">
    <property type="entry name" value="FAD/NAD-bd_sf"/>
</dbReference>
<organism evidence="2">
    <name type="scientific">freshwater metagenome</name>
    <dbReference type="NCBI Taxonomy" id="449393"/>
    <lineage>
        <taxon>unclassified sequences</taxon>
        <taxon>metagenomes</taxon>
        <taxon>ecological metagenomes</taxon>
    </lineage>
</organism>
<dbReference type="AlphaFoldDB" id="A0A094QY88"/>
<accession>A0A094QY88</accession>
<dbReference type="SUPFAM" id="SSF51905">
    <property type="entry name" value="FAD/NAD(P)-binding domain"/>
    <property type="match status" value="1"/>
</dbReference>
<protein>
    <recommendedName>
        <fullName evidence="1">Amine oxidase domain-containing protein</fullName>
    </recommendedName>
</protein>
<dbReference type="Gene3D" id="3.50.50.60">
    <property type="entry name" value="FAD/NAD(P)-binding domain"/>
    <property type="match status" value="1"/>
</dbReference>
<evidence type="ECO:0000313" key="2">
    <source>
        <dbReference type="EMBL" id="KGA19476.1"/>
    </source>
</evidence>
<dbReference type="PRINTS" id="PR00419">
    <property type="entry name" value="ADXRDTASE"/>
</dbReference>
<name>A0A094QY88_9ZZZZ</name>
<evidence type="ECO:0000259" key="1">
    <source>
        <dbReference type="Pfam" id="PF01593"/>
    </source>
</evidence>
<comment type="caution">
    <text evidence="2">The sequence shown here is derived from an EMBL/GenBank/DDBJ whole genome shotgun (WGS) entry which is preliminary data.</text>
</comment>
<dbReference type="InterPro" id="IPR002937">
    <property type="entry name" value="Amino_oxidase"/>
</dbReference>
<sequence length="377" mass="41525">MNKSVVVVGAGLAGLTCAIYLQRRGASVTVLESSDRVGGRVKTDSVNGFLFDHGFQVINPNYSEIKKLNVLSGLEFCEVFNNLRIFEDSVEIKIGLSHLVKTLSIGRFSEKIELAKFLASKSKDNKLGDSAQKFKELYESALSPFLRGVFLTSPDLIRADIAREIIRSFILGRPGVPQFGVGKFSENLALEVSDVRFNSQVDEIKQGSVHGNFGRIDCDEIVVATDLTTAAQMLDLGEIPKTLSSTTWYHATNEDLADDNYLALDSKSPIVNSLVISKVSKSYAPVGINLISSTTIAPISESEVRKELSRFWKCDTRNWDLAARYEIKQSLPFRTDLDQLNRSPKIRNGIYIAGDHRSVPSQNGAMKSGRQAALAII</sequence>
<dbReference type="EMBL" id="JNSL01000030">
    <property type="protein sequence ID" value="KGA19476.1"/>
    <property type="molecule type" value="Genomic_DNA"/>
</dbReference>
<gene>
    <name evidence="2" type="ORF">GM51_6515</name>
</gene>
<dbReference type="Pfam" id="PF01593">
    <property type="entry name" value="Amino_oxidase"/>
    <property type="match status" value="1"/>
</dbReference>